<dbReference type="AlphaFoldDB" id="A0A1C5JSM9"/>
<reference evidence="3" key="1">
    <citation type="submission" date="2016-06" db="EMBL/GenBank/DDBJ databases">
        <authorList>
            <person name="Varghese N."/>
            <person name="Submissions Spin"/>
        </authorList>
    </citation>
    <scope>NUCLEOTIDE SEQUENCE [LARGE SCALE GENOMIC DNA]</scope>
    <source>
        <strain evidence="3">DSM 43819</strain>
    </source>
</reference>
<dbReference type="Proteomes" id="UP000198221">
    <property type="component" value="Chromosome I"/>
</dbReference>
<proteinExistence type="predicted"/>
<gene>
    <name evidence="2" type="ORF">GA0070613_5284</name>
</gene>
<accession>A0A1C5JSM9</accession>
<protein>
    <submittedName>
        <fullName evidence="2">Uncharacterized protein</fullName>
    </submittedName>
</protein>
<evidence type="ECO:0000313" key="3">
    <source>
        <dbReference type="Proteomes" id="UP000198221"/>
    </source>
</evidence>
<dbReference type="EMBL" id="LT607754">
    <property type="protein sequence ID" value="SCG73321.1"/>
    <property type="molecule type" value="Genomic_DNA"/>
</dbReference>
<feature type="region of interest" description="Disordered" evidence="1">
    <location>
        <begin position="151"/>
        <end position="183"/>
    </location>
</feature>
<evidence type="ECO:0000313" key="2">
    <source>
        <dbReference type="EMBL" id="SCG73321.1"/>
    </source>
</evidence>
<name>A0A1C5JSM9_9ACTN</name>
<sequence length="197" mass="19924">MKVGRAVNGQLGGPAPDRNVAAVDLRADGPVSHQLGLEGAIVTADLTATARERAMLATVADAIIAVAAGKGLCVAVACPDSQVAFVGHLTRALHARGRACRCLASNPSQPNATRLTSSDHEAGGSTVMVITSGTLAPSDEEVCQVSIRVTTGGPITPESGQTSGGHADPDHGPDIVLDYHGPSGPKIRHIAPKLALP</sequence>
<evidence type="ECO:0000256" key="1">
    <source>
        <dbReference type="SAM" id="MobiDB-lite"/>
    </source>
</evidence>
<keyword evidence="3" id="KW-1185">Reference proteome</keyword>
<organism evidence="2 3">
    <name type="scientific">Micromonospora inositola</name>
    <dbReference type="NCBI Taxonomy" id="47865"/>
    <lineage>
        <taxon>Bacteria</taxon>
        <taxon>Bacillati</taxon>
        <taxon>Actinomycetota</taxon>
        <taxon>Actinomycetes</taxon>
        <taxon>Micromonosporales</taxon>
        <taxon>Micromonosporaceae</taxon>
        <taxon>Micromonospora</taxon>
    </lineage>
</organism>